<protein>
    <recommendedName>
        <fullName evidence="6">BolA protein</fullName>
    </recommendedName>
</protein>
<dbReference type="InterPro" id="IPR002634">
    <property type="entry name" value="BolA"/>
</dbReference>
<gene>
    <name evidence="4" type="ORF">PCASD_22099</name>
</gene>
<dbReference type="PANTHER" id="PTHR46188">
    <property type="entry name" value="BOLA-LIKE PROTEIN 3"/>
    <property type="match status" value="1"/>
</dbReference>
<dbReference type="EMBL" id="PGCI01000869">
    <property type="protein sequence ID" value="PLW12908.1"/>
    <property type="molecule type" value="Genomic_DNA"/>
</dbReference>
<dbReference type="InterPro" id="IPR036065">
    <property type="entry name" value="BolA-like_sf"/>
</dbReference>
<dbReference type="InterPro" id="IPR052275">
    <property type="entry name" value="Mt_Fe-S_assembly_factor"/>
</dbReference>
<dbReference type="AlphaFoldDB" id="A0A2N5SI43"/>
<dbReference type="Proteomes" id="UP000235392">
    <property type="component" value="Unassembled WGS sequence"/>
</dbReference>
<dbReference type="PANTHER" id="PTHR46188:SF1">
    <property type="entry name" value="BOLA-LIKE PROTEIN 3"/>
    <property type="match status" value="1"/>
</dbReference>
<dbReference type="SUPFAM" id="SSF82657">
    <property type="entry name" value="BolA-like"/>
    <property type="match status" value="1"/>
</dbReference>
<dbReference type="Pfam" id="PF01722">
    <property type="entry name" value="BolA"/>
    <property type="match status" value="1"/>
</dbReference>
<evidence type="ECO:0008006" key="6">
    <source>
        <dbReference type="Google" id="ProtNLM"/>
    </source>
</evidence>
<organism evidence="4 5">
    <name type="scientific">Puccinia coronata f. sp. avenae</name>
    <dbReference type="NCBI Taxonomy" id="200324"/>
    <lineage>
        <taxon>Eukaryota</taxon>
        <taxon>Fungi</taxon>
        <taxon>Dikarya</taxon>
        <taxon>Basidiomycota</taxon>
        <taxon>Pucciniomycotina</taxon>
        <taxon>Pucciniomycetes</taxon>
        <taxon>Pucciniales</taxon>
        <taxon>Pucciniaceae</taxon>
        <taxon>Puccinia</taxon>
    </lineage>
</organism>
<evidence type="ECO:0000313" key="5">
    <source>
        <dbReference type="Proteomes" id="UP000235392"/>
    </source>
</evidence>
<comment type="caution">
    <text evidence="4">The sequence shown here is derived from an EMBL/GenBank/DDBJ whole genome shotgun (WGS) entry which is preliminary data.</text>
</comment>
<evidence type="ECO:0000256" key="2">
    <source>
        <dbReference type="RuleBase" id="RU003860"/>
    </source>
</evidence>
<dbReference type="Gene3D" id="3.30.300.90">
    <property type="entry name" value="BolA-like"/>
    <property type="match status" value="1"/>
</dbReference>
<name>A0A2N5SI43_9BASI</name>
<feature type="region of interest" description="Disordered" evidence="3">
    <location>
        <begin position="20"/>
        <end position="44"/>
    </location>
</feature>
<proteinExistence type="inferred from homology"/>
<evidence type="ECO:0000256" key="1">
    <source>
        <dbReference type="ARBA" id="ARBA00005578"/>
    </source>
</evidence>
<reference evidence="4 5" key="1">
    <citation type="submission" date="2017-11" db="EMBL/GenBank/DDBJ databases">
        <title>De novo assembly and phasing of dikaryotic genomes from two isolates of Puccinia coronata f. sp. avenae, the causal agent of oat crown rust.</title>
        <authorList>
            <person name="Miller M.E."/>
            <person name="Zhang Y."/>
            <person name="Omidvar V."/>
            <person name="Sperschneider J."/>
            <person name="Schwessinger B."/>
            <person name="Raley C."/>
            <person name="Palmer J.M."/>
            <person name="Garnica D."/>
            <person name="Upadhyaya N."/>
            <person name="Rathjen J."/>
            <person name="Taylor J.M."/>
            <person name="Park R.F."/>
            <person name="Dodds P.N."/>
            <person name="Hirsch C.D."/>
            <person name="Kianian S.F."/>
            <person name="Figueroa M."/>
        </authorList>
    </citation>
    <scope>NUCLEOTIDE SEQUENCE [LARGE SCALE GENOMIC DNA]</scope>
    <source>
        <strain evidence="4">12SD80</strain>
    </source>
</reference>
<evidence type="ECO:0000313" key="4">
    <source>
        <dbReference type="EMBL" id="PLW12908.1"/>
    </source>
</evidence>
<sequence>MPWPMEITVVKESMGWFVGKRTRPSAPGSARVDPDDSSLGNDSEDALSQECLERRLVECFPLAIERKVSDISGGCGQSYEVLIVSPEFAGKTTLAKHRLVLERLQQEILELHAFVQRTFTPEQYANLKENEQLEIKSTFKTQ</sequence>
<comment type="similarity">
    <text evidence="1 2">Belongs to the BolA/IbaG family.</text>
</comment>
<dbReference type="GO" id="GO:0005759">
    <property type="term" value="C:mitochondrial matrix"/>
    <property type="evidence" value="ECO:0007669"/>
    <property type="project" value="TreeGrafter"/>
</dbReference>
<evidence type="ECO:0000256" key="3">
    <source>
        <dbReference type="SAM" id="MobiDB-lite"/>
    </source>
</evidence>
<accession>A0A2N5SI43</accession>